<dbReference type="EMBL" id="BSYA01000062">
    <property type="protein sequence ID" value="GMG29841.1"/>
    <property type="molecule type" value="Genomic_DNA"/>
</dbReference>
<name>A0AAN4YH63_ASPOZ</name>
<evidence type="ECO:0000313" key="2">
    <source>
        <dbReference type="EMBL" id="GMG29841.1"/>
    </source>
</evidence>
<protein>
    <submittedName>
        <fullName evidence="2">Unnamed protein product</fullName>
    </submittedName>
</protein>
<feature type="region of interest" description="Disordered" evidence="1">
    <location>
        <begin position="1"/>
        <end position="84"/>
    </location>
</feature>
<proteinExistence type="predicted"/>
<sequence>MSLSALFENTQANPQDQRAHPPREGIEAAHRLAGAGPGVPHTPGVEHADAAAVAPARREPWAAQPPAVGAAAGAHAGREPEIAQPPAAAAGHLVDVYAPEGTDAGPVWFYVLVFLPGLPEQPGCWTRTQAKMQRV</sequence>
<feature type="compositionally biased region" description="Polar residues" evidence="1">
    <location>
        <begin position="1"/>
        <end position="16"/>
    </location>
</feature>
<gene>
    <name evidence="2" type="ORF">Aory04_000603300</name>
</gene>
<dbReference type="Proteomes" id="UP001165205">
    <property type="component" value="Unassembled WGS sequence"/>
</dbReference>
<organism evidence="2 3">
    <name type="scientific">Aspergillus oryzae</name>
    <name type="common">Yellow koji mold</name>
    <dbReference type="NCBI Taxonomy" id="5062"/>
    <lineage>
        <taxon>Eukaryota</taxon>
        <taxon>Fungi</taxon>
        <taxon>Dikarya</taxon>
        <taxon>Ascomycota</taxon>
        <taxon>Pezizomycotina</taxon>
        <taxon>Eurotiomycetes</taxon>
        <taxon>Eurotiomycetidae</taxon>
        <taxon>Eurotiales</taxon>
        <taxon>Aspergillaceae</taxon>
        <taxon>Aspergillus</taxon>
        <taxon>Aspergillus subgen. Circumdati</taxon>
    </lineage>
</organism>
<comment type="caution">
    <text evidence="2">The sequence shown here is derived from an EMBL/GenBank/DDBJ whole genome shotgun (WGS) entry which is preliminary data.</text>
</comment>
<feature type="compositionally biased region" description="Basic and acidic residues" evidence="1">
    <location>
        <begin position="17"/>
        <end position="30"/>
    </location>
</feature>
<evidence type="ECO:0000313" key="3">
    <source>
        <dbReference type="Proteomes" id="UP001165205"/>
    </source>
</evidence>
<reference evidence="2" key="1">
    <citation type="submission" date="2023-04" db="EMBL/GenBank/DDBJ databases">
        <title>Aspergillus oryzae NBRC 4228.</title>
        <authorList>
            <person name="Ichikawa N."/>
            <person name="Sato H."/>
            <person name="Tonouchi N."/>
        </authorList>
    </citation>
    <scope>NUCLEOTIDE SEQUENCE</scope>
    <source>
        <strain evidence="2">NBRC 4228</strain>
    </source>
</reference>
<evidence type="ECO:0000256" key="1">
    <source>
        <dbReference type="SAM" id="MobiDB-lite"/>
    </source>
</evidence>
<feature type="compositionally biased region" description="Low complexity" evidence="1">
    <location>
        <begin position="50"/>
        <end position="75"/>
    </location>
</feature>
<dbReference type="AlphaFoldDB" id="A0AAN4YH63"/>
<accession>A0AAN4YH63</accession>